<proteinExistence type="inferred from homology"/>
<dbReference type="AlphaFoldDB" id="A0A9N9MUK3"/>
<organism evidence="6 7">
    <name type="scientific">Ceutorhynchus assimilis</name>
    <name type="common">cabbage seed weevil</name>
    <dbReference type="NCBI Taxonomy" id="467358"/>
    <lineage>
        <taxon>Eukaryota</taxon>
        <taxon>Metazoa</taxon>
        <taxon>Ecdysozoa</taxon>
        <taxon>Arthropoda</taxon>
        <taxon>Hexapoda</taxon>
        <taxon>Insecta</taxon>
        <taxon>Pterygota</taxon>
        <taxon>Neoptera</taxon>
        <taxon>Endopterygota</taxon>
        <taxon>Coleoptera</taxon>
        <taxon>Polyphaga</taxon>
        <taxon>Cucujiformia</taxon>
        <taxon>Curculionidae</taxon>
        <taxon>Ceutorhynchinae</taxon>
        <taxon>Ceutorhynchus</taxon>
    </lineage>
</organism>
<evidence type="ECO:0000256" key="1">
    <source>
        <dbReference type="ARBA" id="ARBA00023002"/>
    </source>
</evidence>
<dbReference type="Pfam" id="PF00389">
    <property type="entry name" value="2-Hacid_dh"/>
    <property type="match status" value="1"/>
</dbReference>
<evidence type="ECO:0000313" key="6">
    <source>
        <dbReference type="EMBL" id="CAG9767365.1"/>
    </source>
</evidence>
<name>A0A9N9MUK3_9CUCU</name>
<reference evidence="6" key="1">
    <citation type="submission" date="2022-01" db="EMBL/GenBank/DDBJ databases">
        <authorList>
            <person name="King R."/>
        </authorList>
    </citation>
    <scope>NUCLEOTIDE SEQUENCE</scope>
</reference>
<dbReference type="FunFam" id="3.40.50.720:FF:000026">
    <property type="entry name" value="Glyoxylate/hydroxypyruvate reductase B"/>
    <property type="match status" value="1"/>
</dbReference>
<evidence type="ECO:0000259" key="4">
    <source>
        <dbReference type="Pfam" id="PF00389"/>
    </source>
</evidence>
<dbReference type="PROSITE" id="PS00065">
    <property type="entry name" value="D_2_HYDROXYACID_DH_1"/>
    <property type="match status" value="1"/>
</dbReference>
<dbReference type="SUPFAM" id="SSF52283">
    <property type="entry name" value="Formate/glycerate dehydrogenase catalytic domain-like"/>
    <property type="match status" value="1"/>
</dbReference>
<dbReference type="CDD" id="cd05301">
    <property type="entry name" value="GDH"/>
    <property type="match status" value="1"/>
</dbReference>
<comment type="similarity">
    <text evidence="3">Belongs to the D-isomer specific 2-hydroxyacid dehydrogenase family.</text>
</comment>
<dbReference type="GO" id="GO:0008465">
    <property type="term" value="F:hydroxypyruvate reductase (NADH) activity"/>
    <property type="evidence" value="ECO:0007669"/>
    <property type="project" value="TreeGrafter"/>
</dbReference>
<dbReference type="InterPro" id="IPR036291">
    <property type="entry name" value="NAD(P)-bd_dom_sf"/>
</dbReference>
<dbReference type="InterPro" id="IPR029752">
    <property type="entry name" value="D-isomer_DH_CS1"/>
</dbReference>
<dbReference type="InterPro" id="IPR006139">
    <property type="entry name" value="D-isomer_2_OHA_DH_cat_dom"/>
</dbReference>
<keyword evidence="1 3" id="KW-0560">Oxidoreductase</keyword>
<feature type="domain" description="D-isomer specific 2-hydroxyacid dehydrogenase NAD-binding" evidence="5">
    <location>
        <begin position="149"/>
        <end position="328"/>
    </location>
</feature>
<dbReference type="Pfam" id="PF02826">
    <property type="entry name" value="2-Hacid_dh_C"/>
    <property type="match status" value="1"/>
</dbReference>
<dbReference type="GO" id="GO:0030267">
    <property type="term" value="F:glyoxylate reductase (NADPH) activity"/>
    <property type="evidence" value="ECO:0007669"/>
    <property type="project" value="TreeGrafter"/>
</dbReference>
<dbReference type="PANTHER" id="PTHR10996">
    <property type="entry name" value="2-HYDROXYACID DEHYDROGENASE-RELATED"/>
    <property type="match status" value="1"/>
</dbReference>
<dbReference type="InterPro" id="IPR029753">
    <property type="entry name" value="D-isomer_DH_CS"/>
</dbReference>
<accession>A0A9N9MUK3</accession>
<evidence type="ECO:0000256" key="2">
    <source>
        <dbReference type="ARBA" id="ARBA00073306"/>
    </source>
</evidence>
<evidence type="ECO:0000256" key="3">
    <source>
        <dbReference type="RuleBase" id="RU003719"/>
    </source>
</evidence>
<dbReference type="GO" id="GO:0005829">
    <property type="term" value="C:cytosol"/>
    <property type="evidence" value="ECO:0007669"/>
    <property type="project" value="TreeGrafter"/>
</dbReference>
<dbReference type="InterPro" id="IPR006140">
    <property type="entry name" value="D-isomer_DH_NAD-bd"/>
</dbReference>
<keyword evidence="7" id="KW-1185">Reference proteome</keyword>
<gene>
    <name evidence="6" type="ORF">CEUTPL_LOCUS7930</name>
</gene>
<dbReference type="PROSITE" id="PS00671">
    <property type="entry name" value="D_2_HYDROXYACID_DH_3"/>
    <property type="match status" value="1"/>
</dbReference>
<dbReference type="InterPro" id="IPR050223">
    <property type="entry name" value="D-isomer_2-hydroxyacid_DH"/>
</dbReference>
<dbReference type="PANTHER" id="PTHR10996:SF277">
    <property type="entry name" value="GLYOXYLATE REDUCTASE_HYDROXYPYRUVATE REDUCTASE"/>
    <property type="match status" value="1"/>
</dbReference>
<dbReference type="GO" id="GO:0051287">
    <property type="term" value="F:NAD binding"/>
    <property type="evidence" value="ECO:0007669"/>
    <property type="project" value="InterPro"/>
</dbReference>
<sequence length="361" mass="39833">MLSTRLLIKKNCPLLDLGKLLAEKVLCSGQKFRFFSLKMAKPAVYVTREINKEALDILNQSCTVSSWAGSGPVPRAELLKNIENKSGLFCLLSDKIDSEILNKAGPNLKVIATMSVGYDHLDVQEIKKRGIKMAYTPDILTDATAELAVALLLATSRRLLESNEEARTGGWQAWSPFWMCGPGLKGSTVGIVGFGRIGQEIAKRLKPFGPKKIIYYNRSEKRQEAQEIGATKVSFEELLAESDFISVSCSLTPETKEMFNEAAFKKMKKTAIFVNTSRGGVVDQDDLVRALESKTIWAAGLDVMTPEPLPLDHPLFKLKNCVILPHIGSACIETRNEMAVLTAKNIVQALEDEPMITELVV</sequence>
<dbReference type="Proteomes" id="UP001152799">
    <property type="component" value="Chromosome 4"/>
</dbReference>
<dbReference type="Gene3D" id="3.40.50.720">
    <property type="entry name" value="NAD(P)-binding Rossmann-like Domain"/>
    <property type="match status" value="2"/>
</dbReference>
<dbReference type="EMBL" id="OU892280">
    <property type="protein sequence ID" value="CAG9767365.1"/>
    <property type="molecule type" value="Genomic_DNA"/>
</dbReference>
<dbReference type="OrthoDB" id="298012at2759"/>
<feature type="domain" description="D-isomer specific 2-hydroxyacid dehydrogenase catalytic" evidence="4">
    <location>
        <begin position="44"/>
        <end position="358"/>
    </location>
</feature>
<protein>
    <recommendedName>
        <fullName evidence="2">Glyoxylate reductase/hydroxypyruvate reductase</fullName>
    </recommendedName>
</protein>
<dbReference type="SUPFAM" id="SSF51735">
    <property type="entry name" value="NAD(P)-binding Rossmann-fold domains"/>
    <property type="match status" value="1"/>
</dbReference>
<evidence type="ECO:0000259" key="5">
    <source>
        <dbReference type="Pfam" id="PF02826"/>
    </source>
</evidence>
<evidence type="ECO:0000313" key="7">
    <source>
        <dbReference type="Proteomes" id="UP001152799"/>
    </source>
</evidence>